<dbReference type="Proteomes" id="UP000054485">
    <property type="component" value="Unassembled WGS sequence"/>
</dbReference>
<dbReference type="InParanoid" id="A0A0D0ADI5"/>
<reference evidence="1 2" key="1">
    <citation type="submission" date="2014-04" db="EMBL/GenBank/DDBJ databases">
        <authorList>
            <consortium name="DOE Joint Genome Institute"/>
            <person name="Kuo A."/>
            <person name="Ruytinx J."/>
            <person name="Rineau F."/>
            <person name="Colpaert J."/>
            <person name="Kohler A."/>
            <person name="Nagy L.G."/>
            <person name="Floudas D."/>
            <person name="Copeland A."/>
            <person name="Barry K.W."/>
            <person name="Cichocki N."/>
            <person name="Veneault-Fourrey C."/>
            <person name="LaButti K."/>
            <person name="Lindquist E.A."/>
            <person name="Lipzen A."/>
            <person name="Lundell T."/>
            <person name="Morin E."/>
            <person name="Murat C."/>
            <person name="Sun H."/>
            <person name="Tunlid A."/>
            <person name="Henrissat B."/>
            <person name="Grigoriev I.V."/>
            <person name="Hibbett D.S."/>
            <person name="Martin F."/>
            <person name="Nordberg H.P."/>
            <person name="Cantor M.N."/>
            <person name="Hua S.X."/>
        </authorList>
    </citation>
    <scope>NUCLEOTIDE SEQUENCE [LARGE SCALE GENOMIC DNA]</scope>
    <source>
        <strain evidence="1 2">UH-Slu-Lm8-n1</strain>
    </source>
</reference>
<dbReference type="HOGENOM" id="CLU_3088844_0_0_1"/>
<dbReference type="AlphaFoldDB" id="A0A0D0ADI5"/>
<accession>A0A0D0ADI5</accession>
<evidence type="ECO:0000313" key="2">
    <source>
        <dbReference type="Proteomes" id="UP000054485"/>
    </source>
</evidence>
<organism evidence="1 2">
    <name type="scientific">Suillus luteus UH-Slu-Lm8-n1</name>
    <dbReference type="NCBI Taxonomy" id="930992"/>
    <lineage>
        <taxon>Eukaryota</taxon>
        <taxon>Fungi</taxon>
        <taxon>Dikarya</taxon>
        <taxon>Basidiomycota</taxon>
        <taxon>Agaricomycotina</taxon>
        <taxon>Agaricomycetes</taxon>
        <taxon>Agaricomycetidae</taxon>
        <taxon>Boletales</taxon>
        <taxon>Suillineae</taxon>
        <taxon>Suillaceae</taxon>
        <taxon>Suillus</taxon>
    </lineage>
</organism>
<reference evidence="2" key="2">
    <citation type="submission" date="2015-01" db="EMBL/GenBank/DDBJ databases">
        <title>Evolutionary Origins and Diversification of the Mycorrhizal Mutualists.</title>
        <authorList>
            <consortium name="DOE Joint Genome Institute"/>
            <consortium name="Mycorrhizal Genomics Consortium"/>
            <person name="Kohler A."/>
            <person name="Kuo A."/>
            <person name="Nagy L.G."/>
            <person name="Floudas D."/>
            <person name="Copeland A."/>
            <person name="Barry K.W."/>
            <person name="Cichocki N."/>
            <person name="Veneault-Fourrey C."/>
            <person name="LaButti K."/>
            <person name="Lindquist E.A."/>
            <person name="Lipzen A."/>
            <person name="Lundell T."/>
            <person name="Morin E."/>
            <person name="Murat C."/>
            <person name="Riley R."/>
            <person name="Ohm R."/>
            <person name="Sun H."/>
            <person name="Tunlid A."/>
            <person name="Henrissat B."/>
            <person name="Grigoriev I.V."/>
            <person name="Hibbett D.S."/>
            <person name="Martin F."/>
        </authorList>
    </citation>
    <scope>NUCLEOTIDE SEQUENCE [LARGE SCALE GENOMIC DNA]</scope>
    <source>
        <strain evidence="2">UH-Slu-Lm8-n1</strain>
    </source>
</reference>
<sequence length="52" mass="5991">MAIERSTLYQHTIHLKNTKGISRLKECWTMRTKGTGILVSWTDNVLSLNTDQ</sequence>
<gene>
    <name evidence="1" type="ORF">CY34DRAFT_807882</name>
</gene>
<proteinExistence type="predicted"/>
<name>A0A0D0ADI5_9AGAM</name>
<evidence type="ECO:0000313" key="1">
    <source>
        <dbReference type="EMBL" id="KIK39766.1"/>
    </source>
</evidence>
<keyword evidence="2" id="KW-1185">Reference proteome</keyword>
<protein>
    <submittedName>
        <fullName evidence="1">Unplaced genomic scaffold CY34scaffold_198, whole genome shotgun sequence</fullName>
    </submittedName>
</protein>
<dbReference type="EMBL" id="KN835329">
    <property type="protein sequence ID" value="KIK39766.1"/>
    <property type="molecule type" value="Genomic_DNA"/>
</dbReference>